<feature type="domain" description="Type I restriction modification DNA specificity" evidence="4">
    <location>
        <begin position="243"/>
        <end position="390"/>
    </location>
</feature>
<dbReference type="AlphaFoldDB" id="A0A7M1B800"/>
<evidence type="ECO:0000313" key="6">
    <source>
        <dbReference type="Proteomes" id="UP000593580"/>
    </source>
</evidence>
<dbReference type="PANTHER" id="PTHR30408:SF12">
    <property type="entry name" value="TYPE I RESTRICTION ENZYME MJAVIII SPECIFICITY SUBUNIT"/>
    <property type="match status" value="1"/>
</dbReference>
<organism evidence="5 6">
    <name type="scientific">Sulfurimonas paralvinellae</name>
    <dbReference type="NCBI Taxonomy" id="317658"/>
    <lineage>
        <taxon>Bacteria</taxon>
        <taxon>Pseudomonadati</taxon>
        <taxon>Campylobacterota</taxon>
        <taxon>Epsilonproteobacteria</taxon>
        <taxon>Campylobacterales</taxon>
        <taxon>Sulfurimonadaceae</taxon>
        <taxon>Sulfurimonas</taxon>
    </lineage>
</organism>
<evidence type="ECO:0000256" key="1">
    <source>
        <dbReference type="ARBA" id="ARBA00010923"/>
    </source>
</evidence>
<keyword evidence="2" id="KW-0680">Restriction system</keyword>
<dbReference type="SUPFAM" id="SSF116734">
    <property type="entry name" value="DNA methylase specificity domain"/>
    <property type="match status" value="2"/>
</dbReference>
<evidence type="ECO:0000313" key="5">
    <source>
        <dbReference type="EMBL" id="QOP45863.1"/>
    </source>
</evidence>
<protein>
    <recommendedName>
        <fullName evidence="4">Type I restriction modification DNA specificity domain-containing protein</fullName>
    </recommendedName>
</protein>
<keyword evidence="3" id="KW-0238">DNA-binding</keyword>
<evidence type="ECO:0000256" key="3">
    <source>
        <dbReference type="ARBA" id="ARBA00023125"/>
    </source>
</evidence>
<dbReference type="Pfam" id="PF01420">
    <property type="entry name" value="Methylase_S"/>
    <property type="match status" value="2"/>
</dbReference>
<dbReference type="Proteomes" id="UP000593580">
    <property type="component" value="Chromosome"/>
</dbReference>
<name>A0A7M1B800_9BACT</name>
<dbReference type="InterPro" id="IPR044946">
    <property type="entry name" value="Restrct_endonuc_typeI_TRD_sf"/>
</dbReference>
<comment type="similarity">
    <text evidence="1">Belongs to the type-I restriction system S methylase family.</text>
</comment>
<feature type="domain" description="Type I restriction modification DNA specificity" evidence="4">
    <location>
        <begin position="8"/>
        <end position="180"/>
    </location>
</feature>
<dbReference type="Gene3D" id="3.90.220.20">
    <property type="entry name" value="DNA methylase specificity domains"/>
    <property type="match status" value="2"/>
</dbReference>
<dbReference type="EMBL" id="CP041406">
    <property type="protein sequence ID" value="QOP45863.1"/>
    <property type="molecule type" value="Genomic_DNA"/>
</dbReference>
<evidence type="ECO:0000259" key="4">
    <source>
        <dbReference type="Pfam" id="PF01420"/>
    </source>
</evidence>
<reference evidence="5 6" key="1">
    <citation type="submission" date="2019-07" db="EMBL/GenBank/DDBJ databases">
        <title>Sulfurimonas paralvinellae sp. nov., a novel mesophilic, hydrogen- and sulfur-oxidizing chemolithoautotroph within the Epsilonproteo- bacteria isolated from a deep-sea hydrothermal vent polychaete nest, reclassification of Thiomicrospira denitrificans as Sulfurimonas denitrificans comb. nov. and emended description of the genus Sulfurimonas.</title>
        <authorList>
            <person name="Wang S."/>
            <person name="Jiang L."/>
            <person name="Shao Z."/>
        </authorList>
    </citation>
    <scope>NUCLEOTIDE SEQUENCE [LARGE SCALE GENOMIC DNA]</scope>
    <source>
        <strain evidence="5 6">GO25</strain>
    </source>
</reference>
<dbReference type="GO" id="GO:0003677">
    <property type="term" value="F:DNA binding"/>
    <property type="evidence" value="ECO:0007669"/>
    <property type="project" value="UniProtKB-KW"/>
</dbReference>
<dbReference type="RefSeq" id="WP_193109837.1">
    <property type="nucleotide sequence ID" value="NZ_CP041406.1"/>
</dbReference>
<dbReference type="InterPro" id="IPR052021">
    <property type="entry name" value="Type-I_RS_S_subunit"/>
</dbReference>
<dbReference type="GO" id="GO:0009307">
    <property type="term" value="P:DNA restriction-modification system"/>
    <property type="evidence" value="ECO:0007669"/>
    <property type="project" value="UniProtKB-KW"/>
</dbReference>
<dbReference type="REBASE" id="450614">
    <property type="entry name" value="S.SpaGO25ORF6000P"/>
</dbReference>
<dbReference type="PANTHER" id="PTHR30408">
    <property type="entry name" value="TYPE-1 RESTRICTION ENZYME ECOKI SPECIFICITY PROTEIN"/>
    <property type="match status" value="1"/>
</dbReference>
<dbReference type="KEGG" id="spal:FM071_05995"/>
<sequence length="416" mass="47715">MNELYELPDGWEYKDLKEVVFFQEGPGILKKQMSKEGIPLLNIRTFNKDETLNLKDTNFLPLETIEKKYSHFLVEENDILVASSGSLGKMAVVRKCDLPAVLNTSIIRFRPNDVLTLDREYLKYFLNSDNFSNQYNKAYTGTAIKNFGPTHLKKMNIIVPPLSEQQKIVSKLDNLFEKIDKSIALHQKNMDDADVFMGSVLNDIFEELEGKYKYTKMKDVVTKEKTSIKRGPFGSALKKSFFVESGYLVYEQYHALNNDFSMERYFINEDKFNELKGFEVKSGDIIISCSGVYLGKLAIIPNDYTKGIINQALLKLTLDKDIIIDKIFVYFWNNLMNNGFFNAVKKGAAIPNMPPVKQLKEIDIPLPPIQIQQKVVKYLDEISQKIEKIKSVQKEKMESLVALKASILDQAFKGEL</sequence>
<keyword evidence="6" id="KW-1185">Reference proteome</keyword>
<dbReference type="InterPro" id="IPR000055">
    <property type="entry name" value="Restrct_endonuc_typeI_TRD"/>
</dbReference>
<proteinExistence type="inferred from homology"/>
<accession>A0A7M1B800</accession>
<gene>
    <name evidence="5" type="ORF">FM071_05995</name>
</gene>
<evidence type="ECO:0000256" key="2">
    <source>
        <dbReference type="ARBA" id="ARBA00022747"/>
    </source>
</evidence>